<feature type="compositionally biased region" description="Low complexity" evidence="1">
    <location>
        <begin position="43"/>
        <end position="59"/>
    </location>
</feature>
<dbReference type="PANTHER" id="PTHR30535:SF34">
    <property type="entry name" value="MOLYBDATE-BINDING PROTEIN MOLA"/>
    <property type="match status" value="1"/>
</dbReference>
<feature type="region of interest" description="Disordered" evidence="1">
    <location>
        <begin position="29"/>
        <end position="105"/>
    </location>
</feature>
<comment type="caution">
    <text evidence="3">The sequence shown here is derived from an EMBL/GenBank/DDBJ whole genome shotgun (WGS) entry which is preliminary data.</text>
</comment>
<organism evidence="3 4">
    <name type="scientific">Methanogenium marinum</name>
    <dbReference type="NCBI Taxonomy" id="348610"/>
    <lineage>
        <taxon>Archaea</taxon>
        <taxon>Methanobacteriati</taxon>
        <taxon>Methanobacteriota</taxon>
        <taxon>Stenosarchaea group</taxon>
        <taxon>Methanomicrobia</taxon>
        <taxon>Methanomicrobiales</taxon>
        <taxon>Methanomicrobiaceae</taxon>
        <taxon>Methanogenium</taxon>
    </lineage>
</organism>
<sequence>MEKSVLSIILAVGVAVVVVAGAAVLLGTGSSDSAEMPHVEMPSASDSSGSAGAGAPSQGNVAPEATQAQTESNAADTDTEKPTATSATEEPTEEPTPEETVEPEATVSVGMAAYEADDDDSSNTPTSRTVTDMNGNTVTIPYNVKRVVCLYAPAAAMVMAMDDGQARFLVGVDGDARDDEGFNTIDPTMAKKTVVVEADGSLNKETLLSLDPDVIIAKTCGPAPDFEGIGVPVVWINTASLANVDTALTLIGDVLNRHDRAAELVSYLDTKRNAVLDATCDIPACEHEGLYLSGSAPLKTFAGGKFHEEWTNGAGCDLVSSELVGNYKPTVSIETIIGWNPDLIILSNSLCTDDVLDDPAWKDISAVEHHRVYCVPRFVGDWASPVPESVLGMMWIANGTYHDCIDLDMVQETEDFYKEFYNYDMSDDDACELMGAFPACRTKTITDMAGNTVTIPYDVQKVVAVYAPAAAMIMAIDEGSAERLVGIDSCAQVDEGFNAIDPTIASKAVVVAAGSSDANKEMILSLNPDVIIAKTCLPITGLDDIGVPVVKIDPSSLTNVDSAITLLGNVLNKPDRAADLVSYLDDKRASVTDLTDGIAMDDRKGLYLSGSAPLKTFAGGKFHQEWTEGAGCRLVSADLVGNYKPTVSIETIIGWNPDIVLLSNTLDPSVVLNDATWQDISAVENDTVYRVPRFVGDWASPVPESVLGMMWVADGACPDVVDLDIIEETEAFYNEFYFYEMDDAEAKEIIGPFVQIPAAA</sequence>
<name>A0A9Q4PXF5_9EURY</name>
<dbReference type="AlphaFoldDB" id="A0A9Q4PXF5"/>
<dbReference type="SUPFAM" id="SSF53807">
    <property type="entry name" value="Helical backbone' metal receptor"/>
    <property type="match status" value="2"/>
</dbReference>
<accession>A0A9Q4PXF5</accession>
<dbReference type="Gene3D" id="1.20.58.2180">
    <property type="match status" value="2"/>
</dbReference>
<dbReference type="RefSeq" id="WP_274925200.1">
    <property type="nucleotide sequence ID" value="NZ_JAKELO010000002.1"/>
</dbReference>
<keyword evidence="4" id="KW-1185">Reference proteome</keyword>
<evidence type="ECO:0000259" key="2">
    <source>
        <dbReference type="PROSITE" id="PS50983"/>
    </source>
</evidence>
<dbReference type="Pfam" id="PF01497">
    <property type="entry name" value="Peripla_BP_2"/>
    <property type="match status" value="2"/>
</dbReference>
<dbReference type="InterPro" id="IPR050902">
    <property type="entry name" value="ABC_Transporter_SBP"/>
</dbReference>
<feature type="domain" description="Fe/B12 periplasmic-binding" evidence="2">
    <location>
        <begin position="146"/>
        <end position="404"/>
    </location>
</feature>
<evidence type="ECO:0000313" key="4">
    <source>
        <dbReference type="Proteomes" id="UP001143747"/>
    </source>
</evidence>
<proteinExistence type="predicted"/>
<dbReference type="PROSITE" id="PS50983">
    <property type="entry name" value="FE_B12_PBP"/>
    <property type="match status" value="2"/>
</dbReference>
<dbReference type="Gene3D" id="3.40.50.1980">
    <property type="entry name" value="Nitrogenase molybdenum iron protein domain"/>
    <property type="match status" value="4"/>
</dbReference>
<dbReference type="EMBL" id="JAKELO010000002">
    <property type="protein sequence ID" value="MDE4908576.1"/>
    <property type="molecule type" value="Genomic_DNA"/>
</dbReference>
<feature type="domain" description="Fe/B12 periplasmic-binding" evidence="2">
    <location>
        <begin position="461"/>
        <end position="720"/>
    </location>
</feature>
<dbReference type="Proteomes" id="UP001143747">
    <property type="component" value="Unassembled WGS sequence"/>
</dbReference>
<feature type="compositionally biased region" description="Polar residues" evidence="1">
    <location>
        <begin position="66"/>
        <end position="76"/>
    </location>
</feature>
<reference evidence="3" key="1">
    <citation type="submission" date="2022-01" db="EMBL/GenBank/DDBJ databases">
        <title>Draft genome of Methanogenium marinum DSM 15558.</title>
        <authorList>
            <person name="Chen S.-C."/>
            <person name="You Y.-T."/>
        </authorList>
    </citation>
    <scope>NUCLEOTIDE SEQUENCE</scope>
    <source>
        <strain evidence="3">DSM 15558</strain>
    </source>
</reference>
<evidence type="ECO:0000256" key="1">
    <source>
        <dbReference type="SAM" id="MobiDB-lite"/>
    </source>
</evidence>
<protein>
    <submittedName>
        <fullName evidence="3">ABC transporter substrate-binding protein</fullName>
    </submittedName>
</protein>
<dbReference type="PANTHER" id="PTHR30535">
    <property type="entry name" value="VITAMIN B12-BINDING PROTEIN"/>
    <property type="match status" value="1"/>
</dbReference>
<gene>
    <name evidence="3" type="ORF">L0665_08155</name>
</gene>
<dbReference type="InterPro" id="IPR002491">
    <property type="entry name" value="ABC_transptr_periplasmic_BD"/>
</dbReference>
<evidence type="ECO:0000313" key="3">
    <source>
        <dbReference type="EMBL" id="MDE4908576.1"/>
    </source>
</evidence>
<feature type="compositionally biased region" description="Acidic residues" evidence="1">
    <location>
        <begin position="90"/>
        <end position="102"/>
    </location>
</feature>